<dbReference type="GO" id="GO:0006281">
    <property type="term" value="P:DNA repair"/>
    <property type="evidence" value="ECO:0007669"/>
    <property type="project" value="UniProtKB-KW"/>
</dbReference>
<evidence type="ECO:0000256" key="5">
    <source>
        <dbReference type="ARBA" id="ARBA00023242"/>
    </source>
</evidence>
<dbReference type="Pfam" id="PF02144">
    <property type="entry name" value="Rad1"/>
    <property type="match status" value="1"/>
</dbReference>
<dbReference type="PANTHER" id="PTHR10870:SF0">
    <property type="entry name" value="CELL CYCLE CHECKPOINT PROTEIN RAD1"/>
    <property type="match status" value="1"/>
</dbReference>
<evidence type="ECO:0000313" key="7">
    <source>
        <dbReference type="EMBL" id="KAG8463173.1"/>
    </source>
</evidence>
<evidence type="ECO:0000256" key="2">
    <source>
        <dbReference type="ARBA" id="ARBA00010991"/>
    </source>
</evidence>
<reference evidence="7" key="1">
    <citation type="submission" date="2021-05" db="EMBL/GenBank/DDBJ databases">
        <title>The genome of the haptophyte Pavlova lutheri (Diacronema luteri, Pavlovales) - a model for lipid biosynthesis in eukaryotic algae.</title>
        <authorList>
            <person name="Hulatt C.J."/>
            <person name="Posewitz M.C."/>
        </authorList>
    </citation>
    <scope>NUCLEOTIDE SEQUENCE</scope>
    <source>
        <strain evidence="7">NIVA-4/92</strain>
    </source>
</reference>
<dbReference type="Gene3D" id="3.70.10.10">
    <property type="match status" value="1"/>
</dbReference>
<dbReference type="AlphaFoldDB" id="A0A8J5XAX7"/>
<evidence type="ECO:0000256" key="6">
    <source>
        <dbReference type="SAM" id="MobiDB-lite"/>
    </source>
</evidence>
<evidence type="ECO:0000256" key="1">
    <source>
        <dbReference type="ARBA" id="ARBA00004123"/>
    </source>
</evidence>
<dbReference type="EMBL" id="JAGTXO010000017">
    <property type="protein sequence ID" value="KAG8463173.1"/>
    <property type="molecule type" value="Genomic_DNA"/>
</dbReference>
<comment type="caution">
    <text evidence="7">The sequence shown here is derived from an EMBL/GenBank/DDBJ whole genome shotgun (WGS) entry which is preliminary data.</text>
</comment>
<keyword evidence="3" id="KW-0227">DNA damage</keyword>
<dbReference type="GO" id="GO:0000077">
    <property type="term" value="P:DNA damage checkpoint signaling"/>
    <property type="evidence" value="ECO:0007669"/>
    <property type="project" value="InterPro"/>
</dbReference>
<dbReference type="GO" id="GO:0030896">
    <property type="term" value="C:checkpoint clamp complex"/>
    <property type="evidence" value="ECO:0007669"/>
    <property type="project" value="TreeGrafter"/>
</dbReference>
<dbReference type="InterPro" id="IPR003021">
    <property type="entry name" value="Rad1_Rec1_Rad17"/>
</dbReference>
<evidence type="ECO:0000256" key="3">
    <source>
        <dbReference type="ARBA" id="ARBA00022763"/>
    </source>
</evidence>
<proteinExistence type="inferred from homology"/>
<gene>
    <name evidence="7" type="ORF">KFE25_011170</name>
</gene>
<feature type="region of interest" description="Disordered" evidence="6">
    <location>
        <begin position="310"/>
        <end position="340"/>
    </location>
</feature>
<dbReference type="Proteomes" id="UP000751190">
    <property type="component" value="Unassembled WGS sequence"/>
</dbReference>
<evidence type="ECO:0000313" key="8">
    <source>
        <dbReference type="Proteomes" id="UP000751190"/>
    </source>
</evidence>
<dbReference type="OrthoDB" id="337581at2759"/>
<accession>A0A8J5XAX7</accession>
<comment type="subcellular location">
    <subcellularLocation>
        <location evidence="1">Nucleus</location>
    </subcellularLocation>
</comment>
<keyword evidence="4" id="KW-0234">DNA repair</keyword>
<evidence type="ECO:0000256" key="4">
    <source>
        <dbReference type="ARBA" id="ARBA00023204"/>
    </source>
</evidence>
<evidence type="ECO:0008006" key="9">
    <source>
        <dbReference type="Google" id="ProtNLM"/>
    </source>
</evidence>
<name>A0A8J5XAX7_DIALT</name>
<keyword evidence="8" id="KW-1185">Reference proteome</keyword>
<organism evidence="7 8">
    <name type="scientific">Diacronema lutheri</name>
    <name type="common">Unicellular marine alga</name>
    <name type="synonym">Monochrysis lutheri</name>
    <dbReference type="NCBI Taxonomy" id="2081491"/>
    <lineage>
        <taxon>Eukaryota</taxon>
        <taxon>Haptista</taxon>
        <taxon>Haptophyta</taxon>
        <taxon>Pavlovophyceae</taxon>
        <taxon>Pavlovales</taxon>
        <taxon>Pavlovaceae</taxon>
        <taxon>Diacronema</taxon>
    </lineage>
</organism>
<sequence length="340" mass="36281">MANVDVHDRTPQSIAGPSPPPVDALLSCKTDHVRLITKLLGAICLKERQAPLAGPLAWCQLSEQGLRFTTEESTSLQARVYLMADMFREYAYAEAEPALIGLNLGVVLECLRILDGKGGALSQPPSLFVRYQEESACLRLTLVEGIALTTCEISTLDNGLPSDHGGASVRQSCRLVLKAETLRDGLAELEWGEANQRDKVVQLRVGAAARTLTLTVRNADCGCEMTFPADAMAKADVERDVDESYSFAHLQAVSRALHSAEEACVRVMDNGELNVMMRLNEGGKQGFVEYFLAPLDVDLDDEGFALAGGPVARPRGGNGHSGVHRAGGDGDGDGDGTSAG</sequence>
<keyword evidence="5" id="KW-0539">Nucleus</keyword>
<dbReference type="OMA" id="RESDETC"/>
<dbReference type="PANTHER" id="PTHR10870">
    <property type="entry name" value="CELL CYCLE CHECKPOINT PROTEIN RAD1"/>
    <property type="match status" value="1"/>
</dbReference>
<protein>
    <recommendedName>
        <fullName evidence="9">Checkpoint protein</fullName>
    </recommendedName>
</protein>
<comment type="similarity">
    <text evidence="2">Belongs to the rad1 family.</text>
</comment>